<evidence type="ECO:0000313" key="3">
    <source>
        <dbReference type="Proteomes" id="UP001224775"/>
    </source>
</evidence>
<reference evidence="2" key="1">
    <citation type="submission" date="2023-06" db="EMBL/GenBank/DDBJ databases">
        <title>Survivors Of The Sea: Transcriptome response of Skeletonema marinoi to long-term dormancy.</title>
        <authorList>
            <person name="Pinder M.I.M."/>
            <person name="Kourtchenko O."/>
            <person name="Robertson E.K."/>
            <person name="Larsson T."/>
            <person name="Maumus F."/>
            <person name="Osuna-Cruz C.M."/>
            <person name="Vancaester E."/>
            <person name="Stenow R."/>
            <person name="Vandepoele K."/>
            <person name="Ploug H."/>
            <person name="Bruchert V."/>
            <person name="Godhe A."/>
            <person name="Topel M."/>
        </authorList>
    </citation>
    <scope>NUCLEOTIDE SEQUENCE</scope>
    <source>
        <strain evidence="2">R05AC</strain>
    </source>
</reference>
<dbReference type="Proteomes" id="UP001224775">
    <property type="component" value="Unassembled WGS sequence"/>
</dbReference>
<accession>A0AAD8Y860</accession>
<proteinExistence type="predicted"/>
<dbReference type="EMBL" id="JATAAI010000014">
    <property type="protein sequence ID" value="KAK1740943.1"/>
    <property type="molecule type" value="Genomic_DNA"/>
</dbReference>
<dbReference type="AlphaFoldDB" id="A0AAD8Y860"/>
<keyword evidence="1" id="KW-0175">Coiled coil</keyword>
<comment type="caution">
    <text evidence="2">The sequence shown here is derived from an EMBL/GenBank/DDBJ whole genome shotgun (WGS) entry which is preliminary data.</text>
</comment>
<evidence type="ECO:0000256" key="1">
    <source>
        <dbReference type="SAM" id="Coils"/>
    </source>
</evidence>
<name>A0AAD8Y860_9STRA</name>
<protein>
    <submittedName>
        <fullName evidence="2">Uncharacterized protein</fullName>
    </submittedName>
</protein>
<gene>
    <name evidence="2" type="ORF">QTG54_008195</name>
</gene>
<keyword evidence="3" id="KW-1185">Reference proteome</keyword>
<organism evidence="2 3">
    <name type="scientific">Skeletonema marinoi</name>
    <dbReference type="NCBI Taxonomy" id="267567"/>
    <lineage>
        <taxon>Eukaryota</taxon>
        <taxon>Sar</taxon>
        <taxon>Stramenopiles</taxon>
        <taxon>Ochrophyta</taxon>
        <taxon>Bacillariophyta</taxon>
        <taxon>Coscinodiscophyceae</taxon>
        <taxon>Thalassiosirophycidae</taxon>
        <taxon>Thalassiosirales</taxon>
        <taxon>Skeletonemataceae</taxon>
        <taxon>Skeletonema</taxon>
        <taxon>Skeletonema marinoi-dohrnii complex</taxon>
    </lineage>
</organism>
<feature type="coiled-coil region" evidence="1">
    <location>
        <begin position="26"/>
        <end position="72"/>
    </location>
</feature>
<evidence type="ECO:0000313" key="2">
    <source>
        <dbReference type="EMBL" id="KAK1740943.1"/>
    </source>
</evidence>
<sequence length="109" mass="12920">MLCNECRVEECKRNPLDCKECVNMISPLLLEENKKLQEEVKSLKDRNKDVKNLVEEKENKKMQVEITELRDKVRRLKYGNESLLEQNTALGEEIEDLMFKMRAIRMMAS</sequence>